<evidence type="ECO:0000313" key="1">
    <source>
        <dbReference type="EMBL" id="MCX2981333.1"/>
    </source>
</evidence>
<protein>
    <submittedName>
        <fullName evidence="1">CoA transferase</fullName>
    </submittedName>
</protein>
<name>A0ABT3TGC4_9GAMM</name>
<organism evidence="1 2">
    <name type="scientific">Candidatus Litorirhabdus singularis</name>
    <dbReference type="NCBI Taxonomy" id="2518993"/>
    <lineage>
        <taxon>Bacteria</taxon>
        <taxon>Pseudomonadati</taxon>
        <taxon>Pseudomonadota</taxon>
        <taxon>Gammaproteobacteria</taxon>
        <taxon>Cellvibrionales</taxon>
        <taxon>Halieaceae</taxon>
        <taxon>Candidatus Litorirhabdus</taxon>
    </lineage>
</organism>
<keyword evidence="1" id="KW-0808">Transferase</keyword>
<gene>
    <name evidence="1" type="ORF">EYC98_10700</name>
</gene>
<dbReference type="PANTHER" id="PTHR48228">
    <property type="entry name" value="SUCCINYL-COA--D-CITRAMALATE COA-TRANSFERASE"/>
    <property type="match status" value="1"/>
</dbReference>
<dbReference type="InterPro" id="IPR023606">
    <property type="entry name" value="CoA-Trfase_III_dom_1_sf"/>
</dbReference>
<dbReference type="InterPro" id="IPR050509">
    <property type="entry name" value="CoA-transferase_III"/>
</dbReference>
<dbReference type="GO" id="GO:0016740">
    <property type="term" value="F:transferase activity"/>
    <property type="evidence" value="ECO:0007669"/>
    <property type="project" value="UniProtKB-KW"/>
</dbReference>
<dbReference type="InterPro" id="IPR003673">
    <property type="entry name" value="CoA-Trfase_fam_III"/>
</dbReference>
<sequence>MSGPLSGVKILDLGTMIAGPMAATVLSDQGADVIKVETPGVGDVMRYLGASCEGVTGLYHNTNRGKRSLALDLKSAEGVALLKELAADADIVLQNFRPGVADRLGVGYADLCEVNPELIYMSVCGFGDRGPYRDKAAYDNVIQAFGGVAQSQANPESGVPTGYYQLFSDKLTALTGSQALTAALFARERGQGGQHIRLSMVDAVSSFLWCDVSGTDTFANPNAQDGISVAKGLKLLQFSDGYGTAAPVTDSQFMGYCRVFGVNDLDPKFATVMGRNQHGVELLEAMAVVEPRALAMTTDAAIAALDAEDVPCARAMHLGELPQHEQMIANNSFAEVTHPQAGIVIEPNNPPNFEGTPSPPLRTMAAIGEHTDEILATLGKTPEQIKQWREGGVVG</sequence>
<proteinExistence type="predicted"/>
<dbReference type="Pfam" id="PF02515">
    <property type="entry name" value="CoA_transf_3"/>
    <property type="match status" value="1"/>
</dbReference>
<dbReference type="SUPFAM" id="SSF89796">
    <property type="entry name" value="CoA-transferase family III (CaiB/BaiF)"/>
    <property type="match status" value="1"/>
</dbReference>
<dbReference type="Gene3D" id="3.40.50.10540">
    <property type="entry name" value="Crotonobetainyl-coa:carnitine coa-transferase, domain 1"/>
    <property type="match status" value="1"/>
</dbReference>
<comment type="caution">
    <text evidence="1">The sequence shown here is derived from an EMBL/GenBank/DDBJ whole genome shotgun (WGS) entry which is preliminary data.</text>
</comment>
<dbReference type="InterPro" id="IPR044855">
    <property type="entry name" value="CoA-Trfase_III_dom3_sf"/>
</dbReference>
<evidence type="ECO:0000313" key="2">
    <source>
        <dbReference type="Proteomes" id="UP001143362"/>
    </source>
</evidence>
<dbReference type="Proteomes" id="UP001143362">
    <property type="component" value="Unassembled WGS sequence"/>
</dbReference>
<reference evidence="1" key="1">
    <citation type="submission" date="2019-02" db="EMBL/GenBank/DDBJ databases">
        <authorList>
            <person name="Li S.-H."/>
        </authorList>
    </citation>
    <scope>NUCLEOTIDE SEQUENCE</scope>
    <source>
        <strain evidence="1">IMCC14734</strain>
    </source>
</reference>
<dbReference type="Gene3D" id="3.30.1540.10">
    <property type="entry name" value="formyl-coa transferase, domain 3"/>
    <property type="match status" value="1"/>
</dbReference>
<keyword evidence="2" id="KW-1185">Reference proteome</keyword>
<dbReference type="RefSeq" id="WP_279245334.1">
    <property type="nucleotide sequence ID" value="NZ_SHNN01000002.1"/>
</dbReference>
<dbReference type="PANTHER" id="PTHR48228:SF5">
    <property type="entry name" value="ALPHA-METHYLACYL-COA RACEMASE"/>
    <property type="match status" value="1"/>
</dbReference>
<dbReference type="EMBL" id="SHNN01000002">
    <property type="protein sequence ID" value="MCX2981333.1"/>
    <property type="molecule type" value="Genomic_DNA"/>
</dbReference>
<accession>A0ABT3TGC4</accession>